<gene>
    <name evidence="1" type="ORF">GJ744_010013</name>
</gene>
<dbReference type="Proteomes" id="UP000606974">
    <property type="component" value="Unassembled WGS sequence"/>
</dbReference>
<evidence type="ECO:0000313" key="1">
    <source>
        <dbReference type="EMBL" id="KAF7507849.1"/>
    </source>
</evidence>
<protein>
    <submittedName>
        <fullName evidence="1">Uncharacterized protein</fullName>
    </submittedName>
</protein>
<dbReference type="OrthoDB" id="4906364at2759"/>
<name>A0A8H7E280_9EURO</name>
<dbReference type="EMBL" id="JAACFV010000062">
    <property type="protein sequence ID" value="KAF7507849.1"/>
    <property type="molecule type" value="Genomic_DNA"/>
</dbReference>
<organism evidence="1 2">
    <name type="scientific">Endocarpon pusillum</name>
    <dbReference type="NCBI Taxonomy" id="364733"/>
    <lineage>
        <taxon>Eukaryota</taxon>
        <taxon>Fungi</taxon>
        <taxon>Dikarya</taxon>
        <taxon>Ascomycota</taxon>
        <taxon>Pezizomycotina</taxon>
        <taxon>Eurotiomycetes</taxon>
        <taxon>Chaetothyriomycetidae</taxon>
        <taxon>Verrucariales</taxon>
        <taxon>Verrucariaceae</taxon>
        <taxon>Endocarpon</taxon>
    </lineage>
</organism>
<accession>A0A8H7E280</accession>
<sequence>MPLTQKTVLVLESPKDWDDWYEIVRRTTRVLGISHLVDITAATAPREPFRPECPTYQDVNPLAVSYAALDDAGKDMFKVLHTSYRTEIARYDKEQAAVRDLIYHI</sequence>
<dbReference type="AlphaFoldDB" id="A0A8H7E280"/>
<comment type="caution">
    <text evidence="1">The sequence shown here is derived from an EMBL/GenBank/DDBJ whole genome shotgun (WGS) entry which is preliminary data.</text>
</comment>
<evidence type="ECO:0000313" key="2">
    <source>
        <dbReference type="Proteomes" id="UP000606974"/>
    </source>
</evidence>
<keyword evidence="2" id="KW-1185">Reference proteome</keyword>
<proteinExistence type="predicted"/>
<reference evidence="1" key="1">
    <citation type="submission" date="2020-02" db="EMBL/GenBank/DDBJ databases">
        <authorList>
            <person name="Palmer J.M."/>
        </authorList>
    </citation>
    <scope>NUCLEOTIDE SEQUENCE</scope>
    <source>
        <strain evidence="1">EPUS1.4</strain>
        <tissue evidence="1">Thallus</tissue>
    </source>
</reference>